<keyword evidence="7 14" id="KW-0067">ATP-binding</keyword>
<evidence type="ECO:0000256" key="12">
    <source>
        <dbReference type="ARBA" id="ARBA00034036"/>
    </source>
</evidence>
<sequence>MELTEILTSPWSENMHPRRMYVHFYDSWADHVQHFVQHFKVSLAGHGLIQMEADTESSYEADTESAVVVVAERSLLSRCELMGQWSRDDTAMAIELKYQAATRANSASPIVYALEQVVTSATVAGILYISNGIRGILKYIDIDPFKEFLLLLHLVDYPTKRTWSKQTLAVDTTLPPRNTKGYIHLAQCKSLESRDIVDILAKVIHISQPENTTTSDSGTLDISDGHDDETTIPVHKTFFTRVHRGGGDNSKATLTNRLADLVQTKQHLWCLCTYLVRGTDLRVAIVQTIWDVSTKNLGEYRKIYLNDAAKNAESAFCDNVVVTSKYTAVTFVPKFLFETFRKFANAYFLVVSMMQVIPSISNTNGLPSTAPTLLFIMVIDAIFAVLEDRKRHIADAVANSRVTRALAKEIEQFKAIEWKDLRVGDIVKLSNRDQVPADLVILAVAEQPSTPPTGLCYVETKSLDGETNMKVRQAIQCTMSKCQSPASLLALKGMIQCEHPNNGINTFQGVLHLDSGDKESIAHKSILLRGCTIRNTDWVLGLVVNTGQDTKIMMNNTSTPSKMSSMDVSINRYIVALVCVLFVCCAVGATGSVLWETKNSHTWYINGKTPSQSSWVVMFFYFFLLMYQFIPISLYVSMTMVKHVQSMFLQWDVQMYHDDTDTPALVRTMSLNEELGQISYIFSDKTGTLTCNIMEFRKCSIGGVSYGHGTTEIGLAAQQRAANDGSFSAIAEEKHHSTKAKCVPYVNFDGVELYEHMAGSGGADQQERIHRFFLHLAICHTVIPEYRQGTTEVTLSASSPDEQALVSGAAFFGYEFINRMPGKVSVRVRGQDVQYELLDVLEFSSARKRMSTVVKTPDGDILVLTKGADVVVFERLKAQNDAQMVTHTTQHINSFAAEGLRTLTIASKQVDATFYGEWSGRYHDALNNLEEMDKQKSELPNAIDECMEELETDLDLLGATAIEDKLQAGVPATIASLAEAGIKIWVLTGDKEETAINIGFACNLLHSRMRRVVINSTLFDSAQKIEAELLLQVAVLCKEGSSADEFVDVALVIDGDSLIHALRGSCRTALLEFSQLCKAVIACRVSPGQKAEMVALIKDNIPGVRTLAIGDGANDVPMIQEAHVGVGISGQEGLQAVNASDYAIARFSFLGRLILVHGRWNYMRMSQLVLYMFYKNIMLTAAQYTYTWMSGFSGQKFFLESIVQLYNVLFTSYPILCLAILDQDVHDTMAVNFPKLYVAGPQNDLLNAAVFSAWVASALGESVAITLTVMWSFRDSSHSSESPGMWLVGNVVFSLVMVVVTIKLTLFQNSWLGINVVLYAISILLWISIATIASNWYLVSGWPWMDMMASMSCLVPSWCLLLFAPITFLLPTYVCKAIKSELYPEYNQLAMEVATFGLPLDLLTWNYAPSDRRQRLVHHKPNGNARKLSSVIPVSKRRSMTVKILSNDSQHSGFAFSSDNQARRAEAQLAIGKYIPHKAHHT</sequence>
<keyword evidence="5 15" id="KW-0479">Metal-binding</keyword>
<dbReference type="SUPFAM" id="SSF56784">
    <property type="entry name" value="HAD-like"/>
    <property type="match status" value="1"/>
</dbReference>
<keyword evidence="8 15" id="KW-0460">Magnesium</keyword>
<dbReference type="Pfam" id="PF13246">
    <property type="entry name" value="Cation_ATPase"/>
    <property type="match status" value="1"/>
</dbReference>
<feature type="binding site" evidence="14">
    <location>
        <position position="990"/>
    </location>
    <ligand>
        <name>ATP</name>
        <dbReference type="ChEBI" id="CHEBI:30616"/>
    </ligand>
</feature>
<evidence type="ECO:0000259" key="17">
    <source>
        <dbReference type="Pfam" id="PF16209"/>
    </source>
</evidence>
<comment type="subcellular location">
    <subcellularLocation>
        <location evidence="1">Endomembrane system</location>
        <topology evidence="1">Multi-pass membrane protein</topology>
    </subcellularLocation>
    <subcellularLocation>
        <location evidence="16">Membrane</location>
        <topology evidence="16">Multi-pass membrane protein</topology>
    </subcellularLocation>
</comment>
<evidence type="ECO:0000256" key="5">
    <source>
        <dbReference type="ARBA" id="ARBA00022723"/>
    </source>
</evidence>
<dbReference type="SFLD" id="SFLDG00002">
    <property type="entry name" value="C1.7:_P-type_atpase_like"/>
    <property type="match status" value="1"/>
</dbReference>
<feature type="binding site" evidence="15">
    <location>
        <position position="686"/>
    </location>
    <ligand>
        <name>Mg(2+)</name>
        <dbReference type="ChEBI" id="CHEBI:18420"/>
    </ligand>
</feature>
<dbReference type="GO" id="GO:0045332">
    <property type="term" value="P:phospholipid translocation"/>
    <property type="evidence" value="ECO:0007669"/>
    <property type="project" value="TreeGrafter"/>
</dbReference>
<dbReference type="InterPro" id="IPR023214">
    <property type="entry name" value="HAD_sf"/>
</dbReference>
<feature type="transmembrane region" description="Helical" evidence="16">
    <location>
        <begin position="1316"/>
        <end position="1337"/>
    </location>
</feature>
<dbReference type="InterPro" id="IPR032630">
    <property type="entry name" value="P_typ_ATPase_c"/>
</dbReference>
<feature type="binding site" evidence="15">
    <location>
        <position position="1111"/>
    </location>
    <ligand>
        <name>Mg(2+)</name>
        <dbReference type="ChEBI" id="CHEBI:18420"/>
    </ligand>
</feature>
<dbReference type="PRINTS" id="PR00119">
    <property type="entry name" value="CATATPASE"/>
</dbReference>
<dbReference type="InterPro" id="IPR032631">
    <property type="entry name" value="P-type_ATPase_N"/>
</dbReference>
<dbReference type="PANTHER" id="PTHR24092:SF180">
    <property type="entry name" value="PHOSPHOLIPID-TRANSPORTING ATPASE DNF1-RELATED"/>
    <property type="match status" value="1"/>
</dbReference>
<feature type="binding site" evidence="14">
    <location>
        <position position="686"/>
    </location>
    <ligand>
        <name>ATP</name>
        <dbReference type="ChEBI" id="CHEBI:30616"/>
    </ligand>
</feature>
<feature type="binding site" evidence="14">
    <location>
        <position position="802"/>
    </location>
    <ligand>
        <name>ATP</name>
        <dbReference type="ChEBI" id="CHEBI:30616"/>
    </ligand>
</feature>
<evidence type="ECO:0000256" key="15">
    <source>
        <dbReference type="PIRSR" id="PIRSR606539-3"/>
    </source>
</evidence>
<reference evidence="19 20" key="1">
    <citation type="submission" date="2018-08" db="EMBL/GenBank/DDBJ databases">
        <title>Aphanomyces genome sequencing and annotation.</title>
        <authorList>
            <person name="Minardi D."/>
            <person name="Oidtmann B."/>
            <person name="Van Der Giezen M."/>
            <person name="Studholme D.J."/>
        </authorList>
    </citation>
    <scope>NUCLEOTIDE SEQUENCE [LARGE SCALE GENOMIC DNA]</scope>
    <source>
        <strain evidence="19 20">SA</strain>
    </source>
</reference>
<protein>
    <recommendedName>
        <fullName evidence="16">Phospholipid-transporting ATPase</fullName>
        <ecNumber evidence="16">7.6.2.1</ecNumber>
    </recommendedName>
</protein>
<dbReference type="GO" id="GO:0005886">
    <property type="term" value="C:plasma membrane"/>
    <property type="evidence" value="ECO:0007669"/>
    <property type="project" value="TreeGrafter"/>
</dbReference>
<proteinExistence type="inferred from homology"/>
<feature type="transmembrane region" description="Helical" evidence="16">
    <location>
        <begin position="1285"/>
        <end position="1304"/>
    </location>
</feature>
<dbReference type="FunFam" id="3.40.50.1000:FF:000014">
    <property type="entry name" value="Phospholipid-transporting ATPase"/>
    <property type="match status" value="1"/>
</dbReference>
<feature type="transmembrane region" description="Helical" evidence="16">
    <location>
        <begin position="573"/>
        <end position="595"/>
    </location>
</feature>
<name>A0A397D4B1_APHAT</name>
<dbReference type="EMBL" id="QUTC01005973">
    <property type="protein sequence ID" value="RHY54743.1"/>
    <property type="molecule type" value="Genomic_DNA"/>
</dbReference>
<evidence type="ECO:0000313" key="20">
    <source>
        <dbReference type="Proteomes" id="UP000265716"/>
    </source>
</evidence>
<feature type="binding site" evidence="14">
    <location>
        <position position="1114"/>
    </location>
    <ligand>
        <name>ATP</name>
        <dbReference type="ChEBI" id="CHEBI:30616"/>
    </ligand>
</feature>
<dbReference type="InterPro" id="IPR036412">
    <property type="entry name" value="HAD-like_sf"/>
</dbReference>
<feature type="domain" description="P-type ATPase C-terminal" evidence="18">
    <location>
        <begin position="1137"/>
        <end position="1385"/>
    </location>
</feature>
<dbReference type="SFLD" id="SFLDS00003">
    <property type="entry name" value="Haloacid_Dehalogenase"/>
    <property type="match status" value="1"/>
</dbReference>
<feature type="binding site" evidence="14">
    <location>
        <position position="1084"/>
    </location>
    <ligand>
        <name>ATP</name>
        <dbReference type="ChEBI" id="CHEBI:30616"/>
    </ligand>
</feature>
<feature type="binding site" evidence="14">
    <location>
        <position position="901"/>
    </location>
    <ligand>
        <name>ATP</name>
        <dbReference type="ChEBI" id="CHEBI:30616"/>
    </ligand>
</feature>
<keyword evidence="4 16" id="KW-0812">Transmembrane</keyword>
<comment type="similarity">
    <text evidence="2 16">Belongs to the cation transport ATPase (P-type) (TC 3.A.3) family. Type IV subfamily.</text>
</comment>
<evidence type="ECO:0000256" key="11">
    <source>
        <dbReference type="ARBA" id="ARBA00023136"/>
    </source>
</evidence>
<evidence type="ECO:0000256" key="16">
    <source>
        <dbReference type="RuleBase" id="RU362033"/>
    </source>
</evidence>
<dbReference type="Pfam" id="PF16209">
    <property type="entry name" value="PhoLip_ATPase_N"/>
    <property type="match status" value="1"/>
</dbReference>
<feature type="transmembrane region" description="Helical" evidence="16">
    <location>
        <begin position="615"/>
        <end position="637"/>
    </location>
</feature>
<evidence type="ECO:0000256" key="4">
    <source>
        <dbReference type="ARBA" id="ARBA00022692"/>
    </source>
</evidence>
<dbReference type="Gene3D" id="3.40.1110.10">
    <property type="entry name" value="Calcium-transporting ATPase, cytoplasmic domain N"/>
    <property type="match status" value="1"/>
</dbReference>
<dbReference type="InterPro" id="IPR018303">
    <property type="entry name" value="ATPase_P-typ_P_site"/>
</dbReference>
<keyword evidence="3" id="KW-0813">Transport</keyword>
<evidence type="ECO:0000256" key="9">
    <source>
        <dbReference type="ARBA" id="ARBA00022967"/>
    </source>
</evidence>
<feature type="binding site" evidence="14">
    <location>
        <position position="685"/>
    </location>
    <ligand>
        <name>ATP</name>
        <dbReference type="ChEBI" id="CHEBI:30616"/>
    </ligand>
</feature>
<dbReference type="SUPFAM" id="SSF81665">
    <property type="entry name" value="Calcium ATPase, transmembrane domain M"/>
    <property type="match status" value="1"/>
</dbReference>
<evidence type="ECO:0000256" key="3">
    <source>
        <dbReference type="ARBA" id="ARBA00022448"/>
    </source>
</evidence>
<dbReference type="NCBIfam" id="TIGR01652">
    <property type="entry name" value="ATPase-Plipid"/>
    <property type="match status" value="1"/>
</dbReference>
<dbReference type="GO" id="GO:0016887">
    <property type="term" value="F:ATP hydrolysis activity"/>
    <property type="evidence" value="ECO:0007669"/>
    <property type="project" value="InterPro"/>
</dbReference>
<dbReference type="Pfam" id="PF16212">
    <property type="entry name" value="PhoLip_ATPase_C"/>
    <property type="match status" value="1"/>
</dbReference>
<feature type="binding site" evidence="14">
    <location>
        <position position="988"/>
    </location>
    <ligand>
        <name>ATP</name>
        <dbReference type="ChEBI" id="CHEBI:30616"/>
    </ligand>
</feature>
<dbReference type="SUPFAM" id="SSF81653">
    <property type="entry name" value="Calcium ATPase, transduction domain A"/>
    <property type="match status" value="1"/>
</dbReference>
<evidence type="ECO:0000259" key="18">
    <source>
        <dbReference type="Pfam" id="PF16212"/>
    </source>
</evidence>
<keyword evidence="11 16" id="KW-0472">Membrane</keyword>
<evidence type="ECO:0000256" key="1">
    <source>
        <dbReference type="ARBA" id="ARBA00004127"/>
    </source>
</evidence>
<feature type="binding site" evidence="14">
    <location>
        <position position="1115"/>
    </location>
    <ligand>
        <name>ATP</name>
        <dbReference type="ChEBI" id="CHEBI:30616"/>
    </ligand>
</feature>
<feature type="active site" description="4-aspartylphosphate intermediate" evidence="13">
    <location>
        <position position="684"/>
    </location>
</feature>
<keyword evidence="6 14" id="KW-0547">Nucleotide-binding</keyword>
<dbReference type="GO" id="GO:0012505">
    <property type="term" value="C:endomembrane system"/>
    <property type="evidence" value="ECO:0007669"/>
    <property type="project" value="UniProtKB-SubCell"/>
</dbReference>
<dbReference type="GO" id="GO:0000287">
    <property type="term" value="F:magnesium ion binding"/>
    <property type="evidence" value="ECO:0007669"/>
    <property type="project" value="UniProtKB-UniRule"/>
</dbReference>
<dbReference type="VEuPathDB" id="FungiDB:H257_16074"/>
<dbReference type="InterPro" id="IPR044492">
    <property type="entry name" value="P_typ_ATPase_HD_dom"/>
</dbReference>
<dbReference type="Gene3D" id="2.70.150.10">
    <property type="entry name" value="Calcium-transporting ATPase, cytoplasmic transduction domain A"/>
    <property type="match status" value="1"/>
</dbReference>
<gene>
    <name evidence="19" type="ORF">DYB38_007077</name>
</gene>
<keyword evidence="9 16" id="KW-1278">Translocase</keyword>
<dbReference type="InterPro" id="IPR023299">
    <property type="entry name" value="ATPase_P-typ_cyto_dom_N"/>
</dbReference>
<feature type="binding site" evidence="15">
    <location>
        <position position="1115"/>
    </location>
    <ligand>
        <name>Mg(2+)</name>
        <dbReference type="ChEBI" id="CHEBI:18420"/>
    </ligand>
</feature>
<feature type="transmembrane region" description="Helical" evidence="16">
    <location>
        <begin position="1349"/>
        <end position="1370"/>
    </location>
</feature>
<dbReference type="GO" id="GO:0005524">
    <property type="term" value="F:ATP binding"/>
    <property type="evidence" value="ECO:0007669"/>
    <property type="project" value="UniProtKB-UniRule"/>
</dbReference>
<comment type="catalytic activity">
    <reaction evidence="12 16">
        <text>ATP + H2O + phospholipidSide 1 = ADP + phosphate + phospholipidSide 2.</text>
        <dbReference type="EC" id="7.6.2.1"/>
    </reaction>
</comment>
<evidence type="ECO:0000256" key="6">
    <source>
        <dbReference type="ARBA" id="ARBA00022741"/>
    </source>
</evidence>
<evidence type="ECO:0000256" key="14">
    <source>
        <dbReference type="PIRSR" id="PIRSR606539-2"/>
    </source>
</evidence>
<feature type="binding site" evidence="14">
    <location>
        <position position="866"/>
    </location>
    <ligand>
        <name>ATP</name>
        <dbReference type="ChEBI" id="CHEBI:30616"/>
    </ligand>
</feature>
<dbReference type="InterPro" id="IPR023298">
    <property type="entry name" value="ATPase_P-typ_TM_dom_sf"/>
</dbReference>
<organism evidence="19 20">
    <name type="scientific">Aphanomyces astaci</name>
    <name type="common">Crayfish plague agent</name>
    <dbReference type="NCBI Taxonomy" id="112090"/>
    <lineage>
        <taxon>Eukaryota</taxon>
        <taxon>Sar</taxon>
        <taxon>Stramenopiles</taxon>
        <taxon>Oomycota</taxon>
        <taxon>Saprolegniomycetes</taxon>
        <taxon>Saprolegniales</taxon>
        <taxon>Verrucalvaceae</taxon>
        <taxon>Aphanomyces</taxon>
    </lineage>
</organism>
<evidence type="ECO:0000256" key="13">
    <source>
        <dbReference type="PIRSR" id="PIRSR606539-1"/>
    </source>
</evidence>
<accession>A0A397D4B1</accession>
<feature type="binding site" evidence="14">
    <location>
        <position position="989"/>
    </location>
    <ligand>
        <name>ATP</name>
        <dbReference type="ChEBI" id="CHEBI:30616"/>
    </ligand>
</feature>
<dbReference type="InterPro" id="IPR001757">
    <property type="entry name" value="P_typ_ATPase"/>
</dbReference>
<feature type="binding site" evidence="14">
    <location>
        <position position="684"/>
    </location>
    <ligand>
        <name>ATP</name>
        <dbReference type="ChEBI" id="CHEBI:30616"/>
    </ligand>
</feature>
<dbReference type="VEuPathDB" id="FungiDB:H257_16073"/>
<dbReference type="SUPFAM" id="SSF81660">
    <property type="entry name" value="Metal cation-transporting ATPase, ATP-binding domain N"/>
    <property type="match status" value="1"/>
</dbReference>
<evidence type="ECO:0000256" key="7">
    <source>
        <dbReference type="ARBA" id="ARBA00022840"/>
    </source>
</evidence>
<feature type="binding site" evidence="15">
    <location>
        <position position="684"/>
    </location>
    <ligand>
        <name>Mg(2+)</name>
        <dbReference type="ChEBI" id="CHEBI:18420"/>
    </ligand>
</feature>
<evidence type="ECO:0000256" key="10">
    <source>
        <dbReference type="ARBA" id="ARBA00022989"/>
    </source>
</evidence>
<evidence type="ECO:0000256" key="2">
    <source>
        <dbReference type="ARBA" id="ARBA00008109"/>
    </source>
</evidence>
<dbReference type="GO" id="GO:0140326">
    <property type="term" value="F:ATPase-coupled intramembrane lipid transporter activity"/>
    <property type="evidence" value="ECO:0007669"/>
    <property type="project" value="UniProtKB-EC"/>
</dbReference>
<feature type="transmembrane region" description="Helical" evidence="16">
    <location>
        <begin position="366"/>
        <end position="386"/>
    </location>
</feature>
<dbReference type="PROSITE" id="PS00154">
    <property type="entry name" value="ATPASE_E1_E2"/>
    <property type="match status" value="1"/>
</dbReference>
<dbReference type="Gene3D" id="3.40.50.1000">
    <property type="entry name" value="HAD superfamily/HAD-like"/>
    <property type="match status" value="1"/>
</dbReference>
<dbReference type="NCBIfam" id="TIGR01494">
    <property type="entry name" value="ATPase_P-type"/>
    <property type="match status" value="1"/>
</dbReference>
<evidence type="ECO:0000256" key="8">
    <source>
        <dbReference type="ARBA" id="ARBA00022842"/>
    </source>
</evidence>
<feature type="transmembrane region" description="Helical" evidence="16">
    <location>
        <begin position="1168"/>
        <end position="1189"/>
    </location>
</feature>
<feature type="domain" description="P-type ATPase N-terminal" evidence="17">
    <location>
        <begin position="303"/>
        <end position="365"/>
    </location>
</feature>
<dbReference type="SFLD" id="SFLDF00027">
    <property type="entry name" value="p-type_atpase"/>
    <property type="match status" value="1"/>
</dbReference>
<comment type="caution">
    <text evidence="19">The sequence shown here is derived from an EMBL/GenBank/DDBJ whole genome shotgun (WGS) entry which is preliminary data.</text>
</comment>
<dbReference type="InterPro" id="IPR008250">
    <property type="entry name" value="ATPase_P-typ_transduc_dom_A_sf"/>
</dbReference>
<keyword evidence="10 16" id="KW-1133">Transmembrane helix</keyword>
<feature type="binding site" evidence="14">
    <location>
        <position position="843"/>
    </location>
    <ligand>
        <name>ATP</name>
        <dbReference type="ChEBI" id="CHEBI:30616"/>
    </ligand>
</feature>
<evidence type="ECO:0000313" key="19">
    <source>
        <dbReference type="EMBL" id="RHY54743.1"/>
    </source>
</evidence>
<feature type="transmembrane region" description="Helical" evidence="16">
    <location>
        <begin position="1201"/>
        <end position="1221"/>
    </location>
</feature>
<comment type="cofactor">
    <cofactor evidence="15">
        <name>Mg(2+)</name>
        <dbReference type="ChEBI" id="CHEBI:18420"/>
    </cofactor>
</comment>
<dbReference type="PANTHER" id="PTHR24092">
    <property type="entry name" value="PROBABLE PHOSPHOLIPID-TRANSPORTING ATPASE"/>
    <property type="match status" value="1"/>
</dbReference>
<dbReference type="EC" id="7.6.2.1" evidence="16"/>
<dbReference type="InterPro" id="IPR006539">
    <property type="entry name" value="P-type_ATPase_IV"/>
</dbReference>
<feature type="binding site" evidence="14">
    <location>
        <position position="1090"/>
    </location>
    <ligand>
        <name>ATP</name>
        <dbReference type="ChEBI" id="CHEBI:30616"/>
    </ligand>
</feature>
<feature type="transmembrane region" description="Helical" evidence="16">
    <location>
        <begin position="1245"/>
        <end position="1273"/>
    </location>
</feature>
<dbReference type="Proteomes" id="UP000265716">
    <property type="component" value="Unassembled WGS sequence"/>
</dbReference>